<protein>
    <submittedName>
        <fullName evidence="2">NurA-domain protein</fullName>
    </submittedName>
</protein>
<dbReference type="InterPro" id="IPR018977">
    <property type="entry name" value="NurA_domain"/>
</dbReference>
<dbReference type="RefSeq" id="WP_218265797.1">
    <property type="nucleotide sequence ID" value="NZ_CP077717.1"/>
</dbReference>
<feature type="domain" description="NurA" evidence="1">
    <location>
        <begin position="66"/>
        <end position="357"/>
    </location>
</feature>
<dbReference type="AlphaFoldDB" id="A0A8F5BNW3"/>
<dbReference type="Proteomes" id="UP000694018">
    <property type="component" value="Chromosome"/>
</dbReference>
<dbReference type="Pfam" id="PF09376">
    <property type="entry name" value="NurA"/>
    <property type="match status" value="1"/>
</dbReference>
<evidence type="ECO:0000313" key="3">
    <source>
        <dbReference type="Proteomes" id="UP000694018"/>
    </source>
</evidence>
<evidence type="ECO:0000313" key="2">
    <source>
        <dbReference type="EMBL" id="QXJ28732.1"/>
    </source>
</evidence>
<gene>
    <name evidence="2" type="ORF">J5U23_01601</name>
</gene>
<dbReference type="GeneID" id="65563163"/>
<organism evidence="2 3">
    <name type="scientific">Saccharolobus shibatae (strain ATCC 51178 / DSM 5389 / JCM 8931 / NBRC 15437 / B12)</name>
    <name type="common">Sulfolobus shibatae</name>
    <dbReference type="NCBI Taxonomy" id="523848"/>
    <lineage>
        <taxon>Archaea</taxon>
        <taxon>Thermoproteota</taxon>
        <taxon>Thermoprotei</taxon>
        <taxon>Sulfolobales</taxon>
        <taxon>Sulfolobaceae</taxon>
        <taxon>Saccharolobus</taxon>
    </lineage>
</organism>
<dbReference type="EMBL" id="CP077717">
    <property type="protein sequence ID" value="QXJ28732.1"/>
    <property type="molecule type" value="Genomic_DNA"/>
</dbReference>
<reference evidence="2" key="1">
    <citation type="journal article" date="2021" name="Environ. Microbiol.">
        <title>New insights into the diversity and evolution of the archaeal mobilome from three complete genomes of Saccharolobus shibatae.</title>
        <authorList>
            <person name="Medvedeva S."/>
            <person name="Brandt D."/>
            <person name="Cvirkaite-Krupovic V."/>
            <person name="Liu Y."/>
            <person name="Severinov K."/>
            <person name="Ishino S."/>
            <person name="Ishino Y."/>
            <person name="Prangishvili D."/>
            <person name="Kalinowski J."/>
            <person name="Krupovic M."/>
        </authorList>
    </citation>
    <scope>NUCLEOTIDE SEQUENCE</scope>
    <source>
        <strain evidence="2">B12</strain>
    </source>
</reference>
<evidence type="ECO:0000259" key="1">
    <source>
        <dbReference type="SMART" id="SM00933"/>
    </source>
</evidence>
<dbReference type="OrthoDB" id="36771at2157"/>
<dbReference type="SMART" id="SM00933">
    <property type="entry name" value="NurA"/>
    <property type="match status" value="1"/>
</dbReference>
<sequence>MEWKIRIKEVIEKIATAKRRMPEVRVDNEGNPEHEIEERIMTIELLSEKVKPEVYPLDYFKYDSNKRIASLDSSSRYLRDHSVNTCLVGLSIYSNKKGFIDGPYTINTPYMGISSYEDILKAINVNDIYIRTKNVIGYYYVNEPRNEYKIDDIADEIRTEAENIGLKEVIDDHDIVIVDGPIYPTPLELTEELEVTSEARRKHKIAYAKLVNDRIKTLNVKVIGVVKRLENSKKLVNEKKITELLGIENRNVKDNTVLELIDEKVCRKSNYPYICIIGPFKIEYAIQVEDENGSKVIEKVPPKYAYYVIMRRPYFPPSFLRIESISDKMDLSPVLSRITENNLLPTYIEIVDKRSKRISASLFIYAYEIASNNLNVIHDDKMTYANVFQQFLTS</sequence>
<accession>A0A8F5BNW3</accession>
<proteinExistence type="predicted"/>
<dbReference type="KEGG" id="sshi:J5U23_01601"/>
<name>A0A8F5BNW3_SACSH</name>